<organism evidence="2 3">
    <name type="scientific">Marinobacter gudaonensis</name>
    <dbReference type="NCBI Taxonomy" id="375760"/>
    <lineage>
        <taxon>Bacteria</taxon>
        <taxon>Pseudomonadati</taxon>
        <taxon>Pseudomonadota</taxon>
        <taxon>Gammaproteobacteria</taxon>
        <taxon>Pseudomonadales</taxon>
        <taxon>Marinobacteraceae</taxon>
        <taxon>Marinobacter</taxon>
    </lineage>
</organism>
<dbReference type="STRING" id="375760.SAMN04488073_2793"/>
<keyword evidence="1" id="KW-0812">Transmembrane</keyword>
<feature type="transmembrane region" description="Helical" evidence="1">
    <location>
        <begin position="12"/>
        <end position="33"/>
    </location>
</feature>
<keyword evidence="1" id="KW-1133">Transmembrane helix</keyword>
<reference evidence="3" key="1">
    <citation type="submission" date="2016-10" db="EMBL/GenBank/DDBJ databases">
        <authorList>
            <person name="Varghese N."/>
            <person name="Submissions S."/>
        </authorList>
    </citation>
    <scope>NUCLEOTIDE SEQUENCE [LARGE SCALE GENOMIC DNA]</scope>
    <source>
        <strain evidence="3">CGMCC 1.6294</strain>
    </source>
</reference>
<protein>
    <submittedName>
        <fullName evidence="2">Toxin CptA</fullName>
    </submittedName>
</protein>
<feature type="transmembrane region" description="Helical" evidence="1">
    <location>
        <begin position="39"/>
        <end position="56"/>
    </location>
</feature>
<dbReference type="AlphaFoldDB" id="A0A1I6HMV5"/>
<keyword evidence="1" id="KW-0472">Membrane</keyword>
<proteinExistence type="predicted"/>
<evidence type="ECO:0000256" key="1">
    <source>
        <dbReference type="SAM" id="Phobius"/>
    </source>
</evidence>
<dbReference type="EMBL" id="FOYV01000002">
    <property type="protein sequence ID" value="SFR55772.1"/>
    <property type="molecule type" value="Genomic_DNA"/>
</dbReference>
<evidence type="ECO:0000313" key="3">
    <source>
        <dbReference type="Proteomes" id="UP000199290"/>
    </source>
</evidence>
<accession>A0A1I6HMV5</accession>
<name>A0A1I6HMV5_9GAMM</name>
<keyword evidence="3" id="KW-1185">Reference proteome</keyword>
<evidence type="ECO:0000313" key="2">
    <source>
        <dbReference type="EMBL" id="SFR55772.1"/>
    </source>
</evidence>
<dbReference type="RefSeq" id="WP_091991541.1">
    <property type="nucleotide sequence ID" value="NZ_FOYV01000002.1"/>
</dbReference>
<sequence>MSSRIELSLSPSRLAGVIAGLPWLVLLVFLLIGSLKGKPWLLTAVPIVLAGAVLQYRCSGALLTKRSVTGLLVDQGQLYVVTGDHRRIPVRPAPSSRLWSRLALLKLRPVGTRFQAYSAVIVSSGPGCPGNAPEADFRRLRMWLRLGTQGPASN</sequence>
<gene>
    <name evidence="2" type="ORF">SAMN04488073_2793</name>
</gene>
<dbReference type="Proteomes" id="UP000199290">
    <property type="component" value="Unassembled WGS sequence"/>
</dbReference>
<dbReference type="OrthoDB" id="6369153at2"/>